<feature type="non-terminal residue" evidence="1">
    <location>
        <position position="1"/>
    </location>
</feature>
<evidence type="ECO:0000313" key="1">
    <source>
        <dbReference type="EMBL" id="KIM76285.1"/>
    </source>
</evidence>
<sequence length="90" mass="9975">AGDSDISVKSCDRVVFKLYVNNLRSASEAFTLPVGTLITDEIAQLDETAKVLELLFKFMYPRPQSAVAIAEAAEKYQVFPALSVCRIYVK</sequence>
<accession>A0A0C3EUU2</accession>
<dbReference type="InParanoid" id="A0A0C3EUU2"/>
<dbReference type="AlphaFoldDB" id="A0A0C3EUU2"/>
<keyword evidence="2" id="KW-1185">Reference proteome</keyword>
<protein>
    <recommendedName>
        <fullName evidence="3">BTB domain-containing protein</fullName>
    </recommendedName>
</protein>
<dbReference type="HOGENOM" id="CLU_2446723_0_0_1"/>
<organism evidence="1 2">
    <name type="scientific">Piloderma croceum (strain F 1598)</name>
    <dbReference type="NCBI Taxonomy" id="765440"/>
    <lineage>
        <taxon>Eukaryota</taxon>
        <taxon>Fungi</taxon>
        <taxon>Dikarya</taxon>
        <taxon>Basidiomycota</taxon>
        <taxon>Agaricomycotina</taxon>
        <taxon>Agaricomycetes</taxon>
        <taxon>Agaricomycetidae</taxon>
        <taxon>Atheliales</taxon>
        <taxon>Atheliaceae</taxon>
        <taxon>Piloderma</taxon>
    </lineage>
</organism>
<reference evidence="1 2" key="1">
    <citation type="submission" date="2014-04" db="EMBL/GenBank/DDBJ databases">
        <authorList>
            <consortium name="DOE Joint Genome Institute"/>
            <person name="Kuo A."/>
            <person name="Tarkka M."/>
            <person name="Buscot F."/>
            <person name="Kohler A."/>
            <person name="Nagy L.G."/>
            <person name="Floudas D."/>
            <person name="Copeland A."/>
            <person name="Barry K.W."/>
            <person name="Cichocki N."/>
            <person name="Veneault-Fourrey C."/>
            <person name="LaButti K."/>
            <person name="Lindquist E.A."/>
            <person name="Lipzen A."/>
            <person name="Lundell T."/>
            <person name="Morin E."/>
            <person name="Murat C."/>
            <person name="Sun H."/>
            <person name="Tunlid A."/>
            <person name="Henrissat B."/>
            <person name="Grigoriev I.V."/>
            <person name="Hibbett D.S."/>
            <person name="Martin F."/>
            <person name="Nordberg H.P."/>
            <person name="Cantor M.N."/>
            <person name="Hua S.X."/>
        </authorList>
    </citation>
    <scope>NUCLEOTIDE SEQUENCE [LARGE SCALE GENOMIC DNA]</scope>
    <source>
        <strain evidence="1 2">F 1598</strain>
    </source>
</reference>
<evidence type="ECO:0008006" key="3">
    <source>
        <dbReference type="Google" id="ProtNLM"/>
    </source>
</evidence>
<dbReference type="Proteomes" id="UP000054166">
    <property type="component" value="Unassembled WGS sequence"/>
</dbReference>
<proteinExistence type="predicted"/>
<dbReference type="OrthoDB" id="3184970at2759"/>
<gene>
    <name evidence="1" type="ORF">PILCRDRAFT_77930</name>
</gene>
<dbReference type="EMBL" id="KN833036">
    <property type="protein sequence ID" value="KIM76285.1"/>
    <property type="molecule type" value="Genomic_DNA"/>
</dbReference>
<evidence type="ECO:0000313" key="2">
    <source>
        <dbReference type="Proteomes" id="UP000054166"/>
    </source>
</evidence>
<reference evidence="2" key="2">
    <citation type="submission" date="2015-01" db="EMBL/GenBank/DDBJ databases">
        <title>Evolutionary Origins and Diversification of the Mycorrhizal Mutualists.</title>
        <authorList>
            <consortium name="DOE Joint Genome Institute"/>
            <consortium name="Mycorrhizal Genomics Consortium"/>
            <person name="Kohler A."/>
            <person name="Kuo A."/>
            <person name="Nagy L.G."/>
            <person name="Floudas D."/>
            <person name="Copeland A."/>
            <person name="Barry K.W."/>
            <person name="Cichocki N."/>
            <person name="Veneault-Fourrey C."/>
            <person name="LaButti K."/>
            <person name="Lindquist E.A."/>
            <person name="Lipzen A."/>
            <person name="Lundell T."/>
            <person name="Morin E."/>
            <person name="Murat C."/>
            <person name="Riley R."/>
            <person name="Ohm R."/>
            <person name="Sun H."/>
            <person name="Tunlid A."/>
            <person name="Henrissat B."/>
            <person name="Grigoriev I.V."/>
            <person name="Hibbett D.S."/>
            <person name="Martin F."/>
        </authorList>
    </citation>
    <scope>NUCLEOTIDE SEQUENCE [LARGE SCALE GENOMIC DNA]</scope>
    <source>
        <strain evidence="2">F 1598</strain>
    </source>
</reference>
<name>A0A0C3EUU2_PILCF</name>